<dbReference type="GO" id="GO:0019199">
    <property type="term" value="F:transmembrane receptor protein kinase activity"/>
    <property type="evidence" value="ECO:0007669"/>
    <property type="project" value="InterPro"/>
</dbReference>
<dbReference type="InterPro" id="IPR018392">
    <property type="entry name" value="LysM"/>
</dbReference>
<evidence type="ECO:0000313" key="13">
    <source>
        <dbReference type="EMBL" id="KAH9310719.1"/>
    </source>
</evidence>
<dbReference type="EMBL" id="JAHRHJ020000006">
    <property type="protein sequence ID" value="KAH9310719.1"/>
    <property type="molecule type" value="Genomic_DNA"/>
</dbReference>
<dbReference type="AlphaFoldDB" id="A0AA38FUK5"/>
<dbReference type="InterPro" id="IPR011009">
    <property type="entry name" value="Kinase-like_dom_sf"/>
</dbReference>
<feature type="non-terminal residue" evidence="13">
    <location>
        <position position="608"/>
    </location>
</feature>
<keyword evidence="3 10" id="KW-0812">Transmembrane</keyword>
<sequence length="608" mass="68132">AVFRNDPVSCKNSTVIKTCQAYLGYHLYATDSAADKAKILFSDQMNANAIYVNGTDSSLFVGVNCSCTEDNIFLAYTKYHTGNNSNTSSDDIESMYKGLAWMPSDSDSYQGNSTVTIRLPCKCDDDDWKYLSYIPQSEDTISSLVVQFDSNLTAFMDANNFSSENAILMDDTLYYIPIQQVNGVLLNSSMTIPRMVKERNKRSWSKVLTIMGVTGAGLILMIAIIAGFILRGRLPWRHKNHWMYLNRRPGPKRINISNSNSDIQISLSKETNNMIDPGKVISFRFEEVVTGTFSFSQKNFVSHSWYGSSYTACLRGQQFDIKKIQLAPNKLTSEFLKEVKNLRKLHHTNLASLIGYASNEVELLLIYESSEHGPLDNHLHDPTAKGLAPLTWNARLQIAIDIARGLEYIHDDSQFHYVHCGINTSSMLRDADVQGKVGEFGLSKLLETIGSAACVTKDTAKLAFMAPEFLNEGRSTFKTDVYSFGVVLFELLTGQRATTDSQNSTGKETPQRSAVPPMTLRMLKDFPRPLKISQITNWVDPNLFSVYPEHLFCKTAEIAQRCLEENPLMRPNMRDVVFSLSHILLESIEWDAALAGGSQVFSGLRQGR</sequence>
<evidence type="ECO:0000256" key="8">
    <source>
        <dbReference type="ARBA" id="ARBA00023136"/>
    </source>
</evidence>
<dbReference type="Proteomes" id="UP000824469">
    <property type="component" value="Unassembled WGS sequence"/>
</dbReference>
<evidence type="ECO:0000256" key="4">
    <source>
        <dbReference type="ARBA" id="ARBA00022729"/>
    </source>
</evidence>
<dbReference type="InterPro" id="IPR001245">
    <property type="entry name" value="Ser-Thr/Tyr_kinase_cat_dom"/>
</dbReference>
<keyword evidence="6" id="KW-0067">ATP-binding</keyword>
<dbReference type="Gene3D" id="3.30.200.20">
    <property type="entry name" value="Phosphorylase Kinase, domain 1"/>
    <property type="match status" value="1"/>
</dbReference>
<proteinExistence type="predicted"/>
<feature type="domain" description="Protein kinase" evidence="11">
    <location>
        <begin position="295"/>
        <end position="585"/>
    </location>
</feature>
<evidence type="ECO:0000256" key="1">
    <source>
        <dbReference type="ARBA" id="ARBA00004162"/>
    </source>
</evidence>
<dbReference type="Pfam" id="PF07714">
    <property type="entry name" value="PK_Tyr_Ser-Thr"/>
    <property type="match status" value="1"/>
</dbReference>
<keyword evidence="4" id="KW-0732">Signal</keyword>
<keyword evidence="9" id="KW-1015">Disulfide bond</keyword>
<evidence type="ECO:0000259" key="11">
    <source>
        <dbReference type="PROSITE" id="PS50011"/>
    </source>
</evidence>
<dbReference type="InterPro" id="IPR000719">
    <property type="entry name" value="Prot_kinase_dom"/>
</dbReference>
<dbReference type="PANTHER" id="PTHR46204:SF8">
    <property type="entry name" value="PROTEIN KINASE DOMAIN-CONTAINING PROTEIN"/>
    <property type="match status" value="1"/>
</dbReference>
<evidence type="ECO:0000256" key="3">
    <source>
        <dbReference type="ARBA" id="ARBA00022692"/>
    </source>
</evidence>
<feature type="transmembrane region" description="Helical" evidence="10">
    <location>
        <begin position="207"/>
        <end position="230"/>
    </location>
</feature>
<feature type="domain" description="LysM" evidence="12">
    <location>
        <begin position="131"/>
        <end position="175"/>
    </location>
</feature>
<evidence type="ECO:0000256" key="7">
    <source>
        <dbReference type="ARBA" id="ARBA00022989"/>
    </source>
</evidence>
<dbReference type="PROSITE" id="PS50011">
    <property type="entry name" value="PROTEIN_KINASE_DOM"/>
    <property type="match status" value="1"/>
</dbReference>
<dbReference type="GO" id="GO:0005524">
    <property type="term" value="F:ATP binding"/>
    <property type="evidence" value="ECO:0007669"/>
    <property type="project" value="UniProtKB-KW"/>
</dbReference>
<protein>
    <recommendedName>
        <fullName evidence="15">Protein kinase domain-containing protein</fullName>
    </recommendedName>
</protein>
<dbReference type="FunFam" id="1.10.510.10:FF:000468">
    <property type="entry name" value="PTI1-like tyrosine-protein kinase 3"/>
    <property type="match status" value="1"/>
</dbReference>
<keyword evidence="7 10" id="KW-1133">Transmembrane helix</keyword>
<evidence type="ECO:0008006" key="15">
    <source>
        <dbReference type="Google" id="ProtNLM"/>
    </source>
</evidence>
<reference evidence="13 14" key="1">
    <citation type="journal article" date="2021" name="Nat. Plants">
        <title>The Taxus genome provides insights into paclitaxel biosynthesis.</title>
        <authorList>
            <person name="Xiong X."/>
            <person name="Gou J."/>
            <person name="Liao Q."/>
            <person name="Li Y."/>
            <person name="Zhou Q."/>
            <person name="Bi G."/>
            <person name="Li C."/>
            <person name="Du R."/>
            <person name="Wang X."/>
            <person name="Sun T."/>
            <person name="Guo L."/>
            <person name="Liang H."/>
            <person name="Lu P."/>
            <person name="Wu Y."/>
            <person name="Zhang Z."/>
            <person name="Ro D.K."/>
            <person name="Shang Y."/>
            <person name="Huang S."/>
            <person name="Yan J."/>
        </authorList>
    </citation>
    <scope>NUCLEOTIDE SEQUENCE [LARGE SCALE GENOMIC DNA]</scope>
    <source>
        <strain evidence="13">Ta-2019</strain>
    </source>
</reference>
<evidence type="ECO:0000256" key="9">
    <source>
        <dbReference type="ARBA" id="ARBA00023157"/>
    </source>
</evidence>
<dbReference type="Gene3D" id="1.10.510.10">
    <property type="entry name" value="Transferase(Phosphotransferase) domain 1"/>
    <property type="match status" value="1"/>
</dbReference>
<organism evidence="13 14">
    <name type="scientific">Taxus chinensis</name>
    <name type="common">Chinese yew</name>
    <name type="synonym">Taxus wallichiana var. chinensis</name>
    <dbReference type="NCBI Taxonomy" id="29808"/>
    <lineage>
        <taxon>Eukaryota</taxon>
        <taxon>Viridiplantae</taxon>
        <taxon>Streptophyta</taxon>
        <taxon>Embryophyta</taxon>
        <taxon>Tracheophyta</taxon>
        <taxon>Spermatophyta</taxon>
        <taxon>Pinopsida</taxon>
        <taxon>Pinidae</taxon>
        <taxon>Conifers II</taxon>
        <taxon>Cupressales</taxon>
        <taxon>Taxaceae</taxon>
        <taxon>Taxus</taxon>
    </lineage>
</organism>
<keyword evidence="2" id="KW-1003">Cell membrane</keyword>
<dbReference type="GO" id="GO:0045087">
    <property type="term" value="P:innate immune response"/>
    <property type="evidence" value="ECO:0007669"/>
    <property type="project" value="InterPro"/>
</dbReference>
<dbReference type="GO" id="GO:0005886">
    <property type="term" value="C:plasma membrane"/>
    <property type="evidence" value="ECO:0007669"/>
    <property type="project" value="UniProtKB-SubCell"/>
</dbReference>
<evidence type="ECO:0000256" key="10">
    <source>
        <dbReference type="SAM" id="Phobius"/>
    </source>
</evidence>
<evidence type="ECO:0000313" key="14">
    <source>
        <dbReference type="Proteomes" id="UP000824469"/>
    </source>
</evidence>
<keyword evidence="8 10" id="KW-0472">Membrane</keyword>
<keyword evidence="14" id="KW-1185">Reference proteome</keyword>
<evidence type="ECO:0000259" key="12">
    <source>
        <dbReference type="PROSITE" id="PS51782"/>
    </source>
</evidence>
<accession>A0AA38FUK5</accession>
<name>A0AA38FUK5_TAXCH</name>
<comment type="subcellular location">
    <subcellularLocation>
        <location evidence="1">Cell membrane</location>
        <topology evidence="1">Single-pass membrane protein</topology>
    </subcellularLocation>
</comment>
<dbReference type="OMA" id="ESIEWDA"/>
<evidence type="ECO:0000256" key="6">
    <source>
        <dbReference type="ARBA" id="ARBA00022840"/>
    </source>
</evidence>
<dbReference type="PROSITE" id="PS51782">
    <property type="entry name" value="LYSM"/>
    <property type="match status" value="1"/>
</dbReference>
<evidence type="ECO:0000256" key="2">
    <source>
        <dbReference type="ARBA" id="ARBA00022475"/>
    </source>
</evidence>
<comment type="caution">
    <text evidence="13">The sequence shown here is derived from an EMBL/GenBank/DDBJ whole genome shotgun (WGS) entry which is preliminary data.</text>
</comment>
<dbReference type="SUPFAM" id="SSF56112">
    <property type="entry name" value="Protein kinase-like (PK-like)"/>
    <property type="match status" value="1"/>
</dbReference>
<dbReference type="PANTHER" id="PTHR46204">
    <property type="entry name" value="CHITIN ELICITOR RECEPTOR KINASE 1-RELATED"/>
    <property type="match status" value="1"/>
</dbReference>
<gene>
    <name evidence="13" type="ORF">KI387_025754</name>
</gene>
<dbReference type="InterPro" id="IPR044812">
    <property type="entry name" value="CERK1/LYK3-like"/>
</dbReference>
<keyword evidence="5" id="KW-0547">Nucleotide-binding</keyword>
<evidence type="ECO:0000256" key="5">
    <source>
        <dbReference type="ARBA" id="ARBA00022741"/>
    </source>
</evidence>